<protein>
    <submittedName>
        <fullName evidence="1 2">Uncharacterized protein</fullName>
    </submittedName>
</protein>
<sequence length="92" mass="10010">MVASDFTDEFNYANRFEGAAEPAAQTVEKWCPPPFGMVKLNVDAEVINDGHIGCGMVIGVDFGFRPKRQFLGGNGCGGRCEMHSRCCQPGCY</sequence>
<dbReference type="EMBL" id="CM001220">
    <property type="protein sequence ID" value="KEH31509.1"/>
    <property type="molecule type" value="Genomic_DNA"/>
</dbReference>
<dbReference type="HOGENOM" id="CLU_2416620_0_0_1"/>
<dbReference type="EnsemblPlants" id="KEH31509">
    <property type="protein sequence ID" value="KEH31509"/>
    <property type="gene ID" value="MTR_4g095048"/>
</dbReference>
<reference evidence="1 3" key="1">
    <citation type="journal article" date="2011" name="Nature">
        <title>The Medicago genome provides insight into the evolution of rhizobial symbioses.</title>
        <authorList>
            <person name="Young N.D."/>
            <person name="Debelle F."/>
            <person name="Oldroyd G.E."/>
            <person name="Geurts R."/>
            <person name="Cannon S.B."/>
            <person name="Udvardi M.K."/>
            <person name="Benedito V.A."/>
            <person name="Mayer K.F."/>
            <person name="Gouzy J."/>
            <person name="Schoof H."/>
            <person name="Van de Peer Y."/>
            <person name="Proost S."/>
            <person name="Cook D.R."/>
            <person name="Meyers B.C."/>
            <person name="Spannagl M."/>
            <person name="Cheung F."/>
            <person name="De Mita S."/>
            <person name="Krishnakumar V."/>
            <person name="Gundlach H."/>
            <person name="Zhou S."/>
            <person name="Mudge J."/>
            <person name="Bharti A.K."/>
            <person name="Murray J.D."/>
            <person name="Naoumkina M.A."/>
            <person name="Rosen B."/>
            <person name="Silverstein K.A."/>
            <person name="Tang H."/>
            <person name="Rombauts S."/>
            <person name="Zhao P.X."/>
            <person name="Zhou P."/>
            <person name="Barbe V."/>
            <person name="Bardou P."/>
            <person name="Bechner M."/>
            <person name="Bellec A."/>
            <person name="Berger A."/>
            <person name="Berges H."/>
            <person name="Bidwell S."/>
            <person name="Bisseling T."/>
            <person name="Choisne N."/>
            <person name="Couloux A."/>
            <person name="Denny R."/>
            <person name="Deshpande S."/>
            <person name="Dai X."/>
            <person name="Doyle J.J."/>
            <person name="Dudez A.M."/>
            <person name="Farmer A.D."/>
            <person name="Fouteau S."/>
            <person name="Franken C."/>
            <person name="Gibelin C."/>
            <person name="Gish J."/>
            <person name="Goldstein S."/>
            <person name="Gonzalez A.J."/>
            <person name="Green P.J."/>
            <person name="Hallab A."/>
            <person name="Hartog M."/>
            <person name="Hua A."/>
            <person name="Humphray S.J."/>
            <person name="Jeong D.H."/>
            <person name="Jing Y."/>
            <person name="Jocker A."/>
            <person name="Kenton S.M."/>
            <person name="Kim D.J."/>
            <person name="Klee K."/>
            <person name="Lai H."/>
            <person name="Lang C."/>
            <person name="Lin S."/>
            <person name="Macmil S.L."/>
            <person name="Magdelenat G."/>
            <person name="Matthews L."/>
            <person name="McCorrison J."/>
            <person name="Monaghan E.L."/>
            <person name="Mun J.H."/>
            <person name="Najar F.Z."/>
            <person name="Nicholson C."/>
            <person name="Noirot C."/>
            <person name="O'Bleness M."/>
            <person name="Paule C.R."/>
            <person name="Poulain J."/>
            <person name="Prion F."/>
            <person name="Qin B."/>
            <person name="Qu C."/>
            <person name="Retzel E.F."/>
            <person name="Riddle C."/>
            <person name="Sallet E."/>
            <person name="Samain S."/>
            <person name="Samson N."/>
            <person name="Sanders I."/>
            <person name="Saurat O."/>
            <person name="Scarpelli C."/>
            <person name="Schiex T."/>
            <person name="Segurens B."/>
            <person name="Severin A.J."/>
            <person name="Sherrier D.J."/>
            <person name="Shi R."/>
            <person name="Sims S."/>
            <person name="Singer S.R."/>
            <person name="Sinharoy S."/>
            <person name="Sterck L."/>
            <person name="Viollet A."/>
            <person name="Wang B.B."/>
            <person name="Wang K."/>
            <person name="Wang M."/>
            <person name="Wang X."/>
            <person name="Warfsmann J."/>
            <person name="Weissenbach J."/>
            <person name="White D.D."/>
            <person name="White J.D."/>
            <person name="Wiley G.B."/>
            <person name="Wincker P."/>
            <person name="Xing Y."/>
            <person name="Yang L."/>
            <person name="Yao Z."/>
            <person name="Ying F."/>
            <person name="Zhai J."/>
            <person name="Zhou L."/>
            <person name="Zuber A."/>
            <person name="Denarie J."/>
            <person name="Dixon R.A."/>
            <person name="May G.D."/>
            <person name="Schwartz D.C."/>
            <person name="Rogers J."/>
            <person name="Quetier F."/>
            <person name="Town C.D."/>
            <person name="Roe B.A."/>
        </authorList>
    </citation>
    <scope>NUCLEOTIDE SEQUENCE [LARGE SCALE GENOMIC DNA]</scope>
    <source>
        <strain evidence="1">A17</strain>
        <strain evidence="2 3">cv. Jemalong A17</strain>
    </source>
</reference>
<evidence type="ECO:0000313" key="3">
    <source>
        <dbReference type="Proteomes" id="UP000002051"/>
    </source>
</evidence>
<dbReference type="AlphaFoldDB" id="A0A072UNV3"/>
<organism evidence="1 3">
    <name type="scientific">Medicago truncatula</name>
    <name type="common">Barrel medic</name>
    <name type="synonym">Medicago tribuloides</name>
    <dbReference type="NCBI Taxonomy" id="3880"/>
    <lineage>
        <taxon>Eukaryota</taxon>
        <taxon>Viridiplantae</taxon>
        <taxon>Streptophyta</taxon>
        <taxon>Embryophyta</taxon>
        <taxon>Tracheophyta</taxon>
        <taxon>Spermatophyta</taxon>
        <taxon>Magnoliopsida</taxon>
        <taxon>eudicotyledons</taxon>
        <taxon>Gunneridae</taxon>
        <taxon>Pentapetalae</taxon>
        <taxon>rosids</taxon>
        <taxon>fabids</taxon>
        <taxon>Fabales</taxon>
        <taxon>Fabaceae</taxon>
        <taxon>Papilionoideae</taxon>
        <taxon>50 kb inversion clade</taxon>
        <taxon>NPAAA clade</taxon>
        <taxon>Hologalegina</taxon>
        <taxon>IRL clade</taxon>
        <taxon>Trifolieae</taxon>
        <taxon>Medicago</taxon>
    </lineage>
</organism>
<reference evidence="1 3" key="2">
    <citation type="journal article" date="2014" name="BMC Genomics">
        <title>An improved genome release (version Mt4.0) for the model legume Medicago truncatula.</title>
        <authorList>
            <person name="Tang H."/>
            <person name="Krishnakumar V."/>
            <person name="Bidwell S."/>
            <person name="Rosen B."/>
            <person name="Chan A."/>
            <person name="Zhou S."/>
            <person name="Gentzbittel L."/>
            <person name="Childs K.L."/>
            <person name="Yandell M."/>
            <person name="Gundlach H."/>
            <person name="Mayer K.F."/>
            <person name="Schwartz D.C."/>
            <person name="Town C.D."/>
        </authorList>
    </citation>
    <scope>GENOME REANNOTATION</scope>
    <source>
        <strain evidence="1">A17</strain>
        <strain evidence="2 3">cv. Jemalong A17</strain>
    </source>
</reference>
<dbReference type="Proteomes" id="UP000002051">
    <property type="component" value="Chromosome 4"/>
</dbReference>
<name>A0A072UNV3_MEDTR</name>
<gene>
    <name evidence="1" type="ordered locus">MTR_4g095048</name>
</gene>
<accession>A0A072UNV3</accession>
<reference evidence="2" key="3">
    <citation type="submission" date="2015-04" db="UniProtKB">
        <authorList>
            <consortium name="EnsemblPlants"/>
        </authorList>
    </citation>
    <scope>IDENTIFICATION</scope>
    <source>
        <strain evidence="2">cv. Jemalong A17</strain>
    </source>
</reference>
<evidence type="ECO:0000313" key="1">
    <source>
        <dbReference type="EMBL" id="KEH31509.1"/>
    </source>
</evidence>
<proteinExistence type="predicted"/>
<evidence type="ECO:0000313" key="2">
    <source>
        <dbReference type="EnsemblPlants" id="KEH31509"/>
    </source>
</evidence>
<keyword evidence="3" id="KW-1185">Reference proteome</keyword>